<name>A0ABN7RIE6_9BACT</name>
<comment type="caution">
    <text evidence="1">The sequence shown here is derived from an EMBL/GenBank/DDBJ whole genome shotgun (WGS) entry which is preliminary data.</text>
</comment>
<accession>A0ABN7RIE6</accession>
<organism evidence="1 2">
    <name type="scientific">Dyadobacter linearis</name>
    <dbReference type="NCBI Taxonomy" id="2823330"/>
    <lineage>
        <taxon>Bacteria</taxon>
        <taxon>Pseudomonadati</taxon>
        <taxon>Bacteroidota</taxon>
        <taxon>Cytophagia</taxon>
        <taxon>Cytophagales</taxon>
        <taxon>Spirosomataceae</taxon>
        <taxon>Dyadobacter</taxon>
    </lineage>
</organism>
<evidence type="ECO:0000313" key="2">
    <source>
        <dbReference type="Proteomes" id="UP000679725"/>
    </source>
</evidence>
<keyword evidence="2" id="KW-1185">Reference proteome</keyword>
<dbReference type="RefSeq" id="WP_215236542.1">
    <property type="nucleotide sequence ID" value="NZ_CAJRAU010000012.1"/>
</dbReference>
<dbReference type="Proteomes" id="UP000679725">
    <property type="component" value="Unassembled WGS sequence"/>
</dbReference>
<dbReference type="EMBL" id="CAJRAU010000012">
    <property type="protein sequence ID" value="CAG5074630.1"/>
    <property type="molecule type" value="Genomic_DNA"/>
</dbReference>
<proteinExistence type="predicted"/>
<protein>
    <submittedName>
        <fullName evidence="1">Uncharacterized protein</fullName>
    </submittedName>
</protein>
<evidence type="ECO:0000313" key="1">
    <source>
        <dbReference type="EMBL" id="CAG5074630.1"/>
    </source>
</evidence>
<reference evidence="1 2" key="1">
    <citation type="submission" date="2021-04" db="EMBL/GenBank/DDBJ databases">
        <authorList>
            <person name="Rodrigo-Torres L."/>
            <person name="Arahal R. D."/>
            <person name="Lucena T."/>
        </authorList>
    </citation>
    <scope>NUCLEOTIDE SEQUENCE [LARGE SCALE GENOMIC DNA]</scope>
    <source>
        <strain evidence="1 2">CECT 9623</strain>
    </source>
</reference>
<gene>
    <name evidence="1" type="ORF">DYBT9623_05317</name>
</gene>
<sequence length="137" mass="15442">MNKVLIILNSPFYVPFFNSVLSALDTAPIIVFDAGSFLEVIPDKDFKLVLYQLDQPDSRHIKAISYFIRNTFSKSELVFFAGSYVENTLSEISCTCSFLNSKAEKSDYSLTISTGLRQKYRNNTLPIPQDHTAAQIS</sequence>